<dbReference type="OrthoDB" id="5327900at2759"/>
<proteinExistence type="predicted"/>
<evidence type="ECO:0000313" key="1">
    <source>
        <dbReference type="EMBL" id="KAH7145474.1"/>
    </source>
</evidence>
<comment type="caution">
    <text evidence="1">The sequence shown here is derived from an EMBL/GenBank/DDBJ whole genome shotgun (WGS) entry which is preliminary data.</text>
</comment>
<evidence type="ECO:0000313" key="2">
    <source>
        <dbReference type="Proteomes" id="UP000717696"/>
    </source>
</evidence>
<organism evidence="1 2">
    <name type="scientific">Dactylonectria estremocensis</name>
    <dbReference type="NCBI Taxonomy" id="1079267"/>
    <lineage>
        <taxon>Eukaryota</taxon>
        <taxon>Fungi</taxon>
        <taxon>Dikarya</taxon>
        <taxon>Ascomycota</taxon>
        <taxon>Pezizomycotina</taxon>
        <taxon>Sordariomycetes</taxon>
        <taxon>Hypocreomycetidae</taxon>
        <taxon>Hypocreales</taxon>
        <taxon>Nectriaceae</taxon>
        <taxon>Dactylonectria</taxon>
    </lineage>
</organism>
<sequence>MLPQKKPTDIRQCVSLPGQLIKDSLVIAETKLAEEKLAEGKLVEKCEIKDTTDKLKDEDYVLNFLVKNTNVGQNTKELYSTLSQVIHQFSNGKFTVNPLNFSPGDARLLAALVPGSSVTEGMTEIS</sequence>
<dbReference type="EMBL" id="JAGMUU010000009">
    <property type="protein sequence ID" value="KAH7145474.1"/>
    <property type="molecule type" value="Genomic_DNA"/>
</dbReference>
<dbReference type="Proteomes" id="UP000717696">
    <property type="component" value="Unassembled WGS sequence"/>
</dbReference>
<dbReference type="AlphaFoldDB" id="A0A9P9J6V1"/>
<name>A0A9P9J6V1_9HYPO</name>
<keyword evidence="2" id="KW-1185">Reference proteome</keyword>
<reference evidence="1" key="1">
    <citation type="journal article" date="2021" name="Nat. Commun.">
        <title>Genetic determinants of endophytism in the Arabidopsis root mycobiome.</title>
        <authorList>
            <person name="Mesny F."/>
            <person name="Miyauchi S."/>
            <person name="Thiergart T."/>
            <person name="Pickel B."/>
            <person name="Atanasova L."/>
            <person name="Karlsson M."/>
            <person name="Huettel B."/>
            <person name="Barry K.W."/>
            <person name="Haridas S."/>
            <person name="Chen C."/>
            <person name="Bauer D."/>
            <person name="Andreopoulos W."/>
            <person name="Pangilinan J."/>
            <person name="LaButti K."/>
            <person name="Riley R."/>
            <person name="Lipzen A."/>
            <person name="Clum A."/>
            <person name="Drula E."/>
            <person name="Henrissat B."/>
            <person name="Kohler A."/>
            <person name="Grigoriev I.V."/>
            <person name="Martin F.M."/>
            <person name="Hacquard S."/>
        </authorList>
    </citation>
    <scope>NUCLEOTIDE SEQUENCE</scope>
    <source>
        <strain evidence="1">MPI-CAGE-AT-0021</strain>
    </source>
</reference>
<accession>A0A9P9J6V1</accession>
<protein>
    <submittedName>
        <fullName evidence="1">Uncharacterized protein</fullName>
    </submittedName>
</protein>
<gene>
    <name evidence="1" type="ORF">B0J13DRAFT_665853</name>
</gene>